<reference evidence="1 2" key="1">
    <citation type="journal article" date="2024" name="Nat. Commun.">
        <title>Phylogenomics reveals the evolutionary origins of lichenization in chlorophyte algae.</title>
        <authorList>
            <person name="Puginier C."/>
            <person name="Libourel C."/>
            <person name="Otte J."/>
            <person name="Skaloud P."/>
            <person name="Haon M."/>
            <person name="Grisel S."/>
            <person name="Petersen M."/>
            <person name="Berrin J.G."/>
            <person name="Delaux P.M."/>
            <person name="Dal Grande F."/>
            <person name="Keller J."/>
        </authorList>
    </citation>
    <scope>NUCLEOTIDE SEQUENCE [LARGE SCALE GENOMIC DNA]</scope>
    <source>
        <strain evidence="1 2">SAG 2043</strain>
    </source>
</reference>
<dbReference type="InterPro" id="IPR014848">
    <property type="entry name" value="Rgp1"/>
</dbReference>
<organism evidence="1 2">
    <name type="scientific">[Myrmecia] bisecta</name>
    <dbReference type="NCBI Taxonomy" id="41462"/>
    <lineage>
        <taxon>Eukaryota</taxon>
        <taxon>Viridiplantae</taxon>
        <taxon>Chlorophyta</taxon>
        <taxon>core chlorophytes</taxon>
        <taxon>Trebouxiophyceae</taxon>
        <taxon>Trebouxiales</taxon>
        <taxon>Trebouxiaceae</taxon>
        <taxon>Myrmecia</taxon>
    </lineage>
</organism>
<keyword evidence="2" id="KW-1185">Reference proteome</keyword>
<dbReference type="AlphaFoldDB" id="A0AAW1Q1W1"/>
<dbReference type="Proteomes" id="UP001489004">
    <property type="component" value="Unassembled WGS sequence"/>
</dbReference>
<protein>
    <submittedName>
        <fullName evidence="1">Uncharacterized protein</fullName>
    </submittedName>
</protein>
<dbReference type="EMBL" id="JALJOR010000007">
    <property type="protein sequence ID" value="KAK9814302.1"/>
    <property type="molecule type" value="Genomic_DNA"/>
</dbReference>
<dbReference type="InterPro" id="IPR014752">
    <property type="entry name" value="Arrestin-like_C"/>
</dbReference>
<name>A0AAW1Q1W1_9CHLO</name>
<evidence type="ECO:0000313" key="1">
    <source>
        <dbReference type="EMBL" id="KAK9814302.1"/>
    </source>
</evidence>
<sequence>MLHLRLDRPSYRPGDVVTATLQIATDALPGTAIHVDALTVQAFGSERVDPSWVSPAYHAGTVVVEQDSRRITRDIFRTQPKHVLAHCQLAGLARRSFMLRLKLPDALPPTFRGGAARFSYALEARLQYSVEPEVINNTGANVSRQGSAGRLGFLRYSSSVDSHGAGTTAVQQRVQKECLAKLPVLVWPFKGTSESIDRRAVAAPSSPVQDEAPVLHYQMGCSGSDLLLSCEEVLDLPAAPPRDGDLLAAPSPSYAGDNSLSRSFALRIGASPLVRLGVHEPLDGPLRLGSTLAGTLDFRASHEAAILHQQSPKCAQVIILLETEECVCSPWQVARRAHAAPGLVRKVYDEHQELTMDTLLSHFIFSIPYDAPASFSTELLNLRWLLRFEFTAIPSSAPGGWQQLSRPVQKPEQITWVLPLVVQPP</sequence>
<dbReference type="Pfam" id="PF08737">
    <property type="entry name" value="Rgp1"/>
    <property type="match status" value="1"/>
</dbReference>
<gene>
    <name evidence="1" type="ORF">WJX72_003654</name>
</gene>
<accession>A0AAW1Q1W1</accession>
<dbReference type="PANTHER" id="PTHR12507">
    <property type="entry name" value="REDUCED GROWTH PHENOTYPE 1 RGP1, YEAST -RELATED"/>
    <property type="match status" value="1"/>
</dbReference>
<dbReference type="Gene3D" id="2.60.40.640">
    <property type="match status" value="1"/>
</dbReference>
<proteinExistence type="predicted"/>
<evidence type="ECO:0000313" key="2">
    <source>
        <dbReference type="Proteomes" id="UP001489004"/>
    </source>
</evidence>
<comment type="caution">
    <text evidence="1">The sequence shown here is derived from an EMBL/GenBank/DDBJ whole genome shotgun (WGS) entry which is preliminary data.</text>
</comment>